<proteinExistence type="predicted"/>
<feature type="domain" description="PiggyBac transposable element-derived protein" evidence="1">
    <location>
        <begin position="6"/>
        <end position="118"/>
    </location>
</feature>
<accession>A0AAV8XIX7</accession>
<evidence type="ECO:0000313" key="2">
    <source>
        <dbReference type="EMBL" id="KAJ8938463.1"/>
    </source>
</evidence>
<dbReference type="AlphaFoldDB" id="A0AAV8XIX7"/>
<name>A0AAV8XIX7_9CUCU</name>
<dbReference type="Pfam" id="PF13843">
    <property type="entry name" value="DDE_Tnp_1_7"/>
    <property type="match status" value="1"/>
</dbReference>
<dbReference type="Proteomes" id="UP001162156">
    <property type="component" value="Unassembled WGS sequence"/>
</dbReference>
<evidence type="ECO:0000259" key="1">
    <source>
        <dbReference type="Pfam" id="PF13843"/>
    </source>
</evidence>
<keyword evidence="3" id="KW-1185">Reference proteome</keyword>
<dbReference type="PANTHER" id="PTHR46599:SF3">
    <property type="entry name" value="PIGGYBAC TRANSPOSABLE ELEMENT-DERIVED PROTEIN 4"/>
    <property type="match status" value="1"/>
</dbReference>
<gene>
    <name evidence="2" type="ORF">NQ314_011500</name>
</gene>
<organism evidence="2 3">
    <name type="scientific">Rhamnusium bicolor</name>
    <dbReference type="NCBI Taxonomy" id="1586634"/>
    <lineage>
        <taxon>Eukaryota</taxon>
        <taxon>Metazoa</taxon>
        <taxon>Ecdysozoa</taxon>
        <taxon>Arthropoda</taxon>
        <taxon>Hexapoda</taxon>
        <taxon>Insecta</taxon>
        <taxon>Pterygota</taxon>
        <taxon>Neoptera</taxon>
        <taxon>Endopterygota</taxon>
        <taxon>Coleoptera</taxon>
        <taxon>Polyphaga</taxon>
        <taxon>Cucujiformia</taxon>
        <taxon>Chrysomeloidea</taxon>
        <taxon>Cerambycidae</taxon>
        <taxon>Lepturinae</taxon>
        <taxon>Rhagiini</taxon>
        <taxon>Rhamnusium</taxon>
    </lineage>
</organism>
<sequence length="225" mass="26220">MGKRHTKEITSKKLKRGDIIALENNEGVNILKWVDKRPVMMLTTCKNHLCKIIETGKNNRKGEQIKKPDAVICYNLGKKGVDMLDQMASYYTTLRKTIKWYKKATMEILFGTMLVNAWVVQNKFANTNRLSILQFREKIIFSLLYEDTPPIITKTPGRIDTLGTYEGQARQVRKRCRECYRKILEKEGKKEADRKAKKVKTFCHDCKDKPTLCLECFIVIHSKQK</sequence>
<protein>
    <recommendedName>
        <fullName evidence="1">PiggyBac transposable element-derived protein domain-containing protein</fullName>
    </recommendedName>
</protein>
<evidence type="ECO:0000313" key="3">
    <source>
        <dbReference type="Proteomes" id="UP001162156"/>
    </source>
</evidence>
<dbReference type="PANTHER" id="PTHR46599">
    <property type="entry name" value="PIGGYBAC TRANSPOSABLE ELEMENT-DERIVED PROTEIN 4"/>
    <property type="match status" value="1"/>
</dbReference>
<comment type="caution">
    <text evidence="2">The sequence shown here is derived from an EMBL/GenBank/DDBJ whole genome shotgun (WGS) entry which is preliminary data.</text>
</comment>
<dbReference type="InterPro" id="IPR029526">
    <property type="entry name" value="PGBD"/>
</dbReference>
<dbReference type="EMBL" id="JANEYF010003187">
    <property type="protein sequence ID" value="KAJ8938463.1"/>
    <property type="molecule type" value="Genomic_DNA"/>
</dbReference>
<reference evidence="2" key="1">
    <citation type="journal article" date="2023" name="Insect Mol. Biol.">
        <title>Genome sequencing provides insights into the evolution of gene families encoding plant cell wall-degrading enzymes in longhorned beetles.</title>
        <authorList>
            <person name="Shin N.R."/>
            <person name="Okamura Y."/>
            <person name="Kirsch R."/>
            <person name="Pauchet Y."/>
        </authorList>
    </citation>
    <scope>NUCLEOTIDE SEQUENCE</scope>
    <source>
        <strain evidence="2">RBIC_L_NR</strain>
    </source>
</reference>